<dbReference type="OrthoDB" id="8453666at2"/>
<gene>
    <name evidence="1" type="ORF">DES40_0173</name>
</gene>
<evidence type="ECO:0008006" key="3">
    <source>
        <dbReference type="Google" id="ProtNLM"/>
    </source>
</evidence>
<dbReference type="AlphaFoldDB" id="A0A420WIL1"/>
<reference evidence="1 2" key="1">
    <citation type="submission" date="2018-10" db="EMBL/GenBank/DDBJ databases">
        <title>Genomic Encyclopedia of Type Strains, Phase IV (KMG-IV): sequencing the most valuable type-strain genomes for metagenomic binning, comparative biology and taxonomic classification.</title>
        <authorList>
            <person name="Goeker M."/>
        </authorList>
    </citation>
    <scope>NUCLEOTIDE SEQUENCE [LARGE SCALE GENOMIC DNA]</scope>
    <source>
        <strain evidence="1 2">DSM 22008</strain>
    </source>
</reference>
<evidence type="ECO:0000313" key="1">
    <source>
        <dbReference type="EMBL" id="RKQ70871.1"/>
    </source>
</evidence>
<name>A0A420WIL1_9PROT</name>
<dbReference type="RefSeq" id="WP_121098693.1">
    <property type="nucleotide sequence ID" value="NZ_RBII01000001.1"/>
</dbReference>
<accession>A0A420WIL1</accession>
<comment type="caution">
    <text evidence="1">The sequence shown here is derived from an EMBL/GenBank/DDBJ whole genome shotgun (WGS) entry which is preliminary data.</text>
</comment>
<dbReference type="Proteomes" id="UP000282211">
    <property type="component" value="Unassembled WGS sequence"/>
</dbReference>
<dbReference type="Gene3D" id="3.30.470.20">
    <property type="entry name" value="ATP-grasp fold, B domain"/>
    <property type="match status" value="1"/>
</dbReference>
<organism evidence="1 2">
    <name type="scientific">Litorimonas taeanensis</name>
    <dbReference type="NCBI Taxonomy" id="568099"/>
    <lineage>
        <taxon>Bacteria</taxon>
        <taxon>Pseudomonadati</taxon>
        <taxon>Pseudomonadota</taxon>
        <taxon>Alphaproteobacteria</taxon>
        <taxon>Maricaulales</taxon>
        <taxon>Robiginitomaculaceae</taxon>
    </lineage>
</organism>
<protein>
    <recommendedName>
        <fullName evidence="3">ATP-grasp domain-containing protein</fullName>
    </recommendedName>
</protein>
<dbReference type="EMBL" id="RBII01000001">
    <property type="protein sequence ID" value="RKQ70871.1"/>
    <property type="molecule type" value="Genomic_DNA"/>
</dbReference>
<proteinExistence type="predicted"/>
<evidence type="ECO:0000313" key="2">
    <source>
        <dbReference type="Proteomes" id="UP000282211"/>
    </source>
</evidence>
<sequence>MKISDFEWTLRGVTSRETGAYIPFSRALIKDILIWRQYYRKEIQQETAFQGPSRKVIVHPKPVENIYLLWGAMRHANLTSLTPTEAAELHFYFRDQTFVHDNDGHPPGLNRDCTNISKSHVAKVFEEVFGYSLQVDPRTATTPFICKSEFNGKHDGYIVYENCEPQEGWVYQKMIMSETNDGTVLDLRCPTVFGEVPLIYLKERPIKQRFKNLNSRCRLSETENHLNKKERSLISQFCQKMRLDWGGLDILRDAINGKIYIVDVNKTDMGPPLALPVEDKLRSTKILGLALRRAVDFHFPPTVSTIGDED</sequence>
<keyword evidence="2" id="KW-1185">Reference proteome</keyword>
<dbReference type="InParanoid" id="A0A420WIL1"/>